<dbReference type="EMBL" id="AUZY01000286">
    <property type="protein sequence ID" value="EQD79102.1"/>
    <property type="molecule type" value="Genomic_DNA"/>
</dbReference>
<feature type="domain" description="Transposase IS116/IS110/IS902 C-terminal" evidence="2">
    <location>
        <begin position="10"/>
        <end position="87"/>
    </location>
</feature>
<organism evidence="3">
    <name type="scientific">mine drainage metagenome</name>
    <dbReference type="NCBI Taxonomy" id="410659"/>
    <lineage>
        <taxon>unclassified sequences</taxon>
        <taxon>metagenomes</taxon>
        <taxon>ecological metagenomes</taxon>
    </lineage>
</organism>
<reference evidence="3" key="2">
    <citation type="journal article" date="2014" name="ISME J.">
        <title>Microbial stratification in low pH oxic and suboxic macroscopic growths along an acid mine drainage.</title>
        <authorList>
            <person name="Mendez-Garcia C."/>
            <person name="Mesa V."/>
            <person name="Sprenger R.R."/>
            <person name="Richter M."/>
            <person name="Diez M.S."/>
            <person name="Solano J."/>
            <person name="Bargiela R."/>
            <person name="Golyshina O.V."/>
            <person name="Manteca A."/>
            <person name="Ramos J.L."/>
            <person name="Gallego J.R."/>
            <person name="Llorente I."/>
            <person name="Martins Dos Santos V.A."/>
            <person name="Jensen O.N."/>
            <person name="Pelaez A.I."/>
            <person name="Sanchez J."/>
            <person name="Ferrer M."/>
        </authorList>
    </citation>
    <scope>NUCLEOTIDE SEQUENCE</scope>
</reference>
<gene>
    <name evidence="3" type="ORF">B1B_00375</name>
</gene>
<feature type="non-terminal residue" evidence="3">
    <location>
        <position position="132"/>
    </location>
</feature>
<dbReference type="GO" id="GO:0003677">
    <property type="term" value="F:DNA binding"/>
    <property type="evidence" value="ECO:0007669"/>
    <property type="project" value="InterPro"/>
</dbReference>
<keyword evidence="1" id="KW-0472">Membrane</keyword>
<reference evidence="3" key="1">
    <citation type="submission" date="2013-08" db="EMBL/GenBank/DDBJ databases">
        <authorList>
            <person name="Mendez C."/>
            <person name="Richter M."/>
            <person name="Ferrer M."/>
            <person name="Sanchez J."/>
        </authorList>
    </citation>
    <scope>NUCLEOTIDE SEQUENCE</scope>
</reference>
<accession>T1CAH2</accession>
<dbReference type="PANTHER" id="PTHR33055">
    <property type="entry name" value="TRANSPOSASE FOR INSERTION SEQUENCE ELEMENT IS1111A"/>
    <property type="match status" value="1"/>
</dbReference>
<name>T1CAH2_9ZZZZ</name>
<dbReference type="PANTHER" id="PTHR33055:SF13">
    <property type="entry name" value="TRANSPOSASE"/>
    <property type="match status" value="1"/>
</dbReference>
<dbReference type="InterPro" id="IPR003346">
    <property type="entry name" value="Transposase_20"/>
</dbReference>
<sequence length="132" mass="15213">MPDKYRREIELLQSMPGVGDITSPVIMAEIVNIRRFDSPEALCKYAGLVPRVIQSGESDRRGRLVKQSSAILRTAMIQCAHGVILTKYDNKLKHFFVQLSRRKKFNTAVAALAHKMLYIMWFMLTNNEEFHD</sequence>
<dbReference type="InterPro" id="IPR047650">
    <property type="entry name" value="Transpos_IS110"/>
</dbReference>
<keyword evidence="1" id="KW-0812">Transmembrane</keyword>
<proteinExistence type="predicted"/>
<dbReference type="GO" id="GO:0004803">
    <property type="term" value="F:transposase activity"/>
    <property type="evidence" value="ECO:0007669"/>
    <property type="project" value="InterPro"/>
</dbReference>
<evidence type="ECO:0000313" key="3">
    <source>
        <dbReference type="EMBL" id="EQD79102.1"/>
    </source>
</evidence>
<feature type="transmembrane region" description="Helical" evidence="1">
    <location>
        <begin position="105"/>
        <end position="124"/>
    </location>
</feature>
<evidence type="ECO:0000259" key="2">
    <source>
        <dbReference type="Pfam" id="PF02371"/>
    </source>
</evidence>
<dbReference type="AlphaFoldDB" id="T1CAH2"/>
<dbReference type="GO" id="GO:0006313">
    <property type="term" value="P:DNA transposition"/>
    <property type="evidence" value="ECO:0007669"/>
    <property type="project" value="InterPro"/>
</dbReference>
<comment type="caution">
    <text evidence="3">The sequence shown here is derived from an EMBL/GenBank/DDBJ whole genome shotgun (WGS) entry which is preliminary data.</text>
</comment>
<dbReference type="Pfam" id="PF02371">
    <property type="entry name" value="Transposase_20"/>
    <property type="match status" value="1"/>
</dbReference>
<protein>
    <submittedName>
        <fullName evidence="3">Transposase, IS116/IS110/IS902</fullName>
    </submittedName>
</protein>
<keyword evidence="1" id="KW-1133">Transmembrane helix</keyword>
<evidence type="ECO:0000256" key="1">
    <source>
        <dbReference type="SAM" id="Phobius"/>
    </source>
</evidence>